<dbReference type="OrthoDB" id="6402771at2"/>
<gene>
    <name evidence="1" type="ORF">SAMN04487865_100187</name>
</gene>
<evidence type="ECO:0000313" key="2">
    <source>
        <dbReference type="Proteomes" id="UP000243374"/>
    </source>
</evidence>
<name>A0A662Z754_9GAMM</name>
<reference evidence="1 2" key="1">
    <citation type="submission" date="2016-10" db="EMBL/GenBank/DDBJ databases">
        <authorList>
            <person name="Varghese N."/>
            <person name="Submissions S."/>
        </authorList>
    </citation>
    <scope>NUCLEOTIDE SEQUENCE [LARGE SCALE GENOMIC DNA]</scope>
    <source>
        <strain evidence="1 2">22B</strain>
    </source>
</reference>
<keyword evidence="2" id="KW-1185">Reference proteome</keyword>
<organism evidence="1 2">
    <name type="scientific">Succinivibrio dextrinosolvens</name>
    <dbReference type="NCBI Taxonomy" id="83771"/>
    <lineage>
        <taxon>Bacteria</taxon>
        <taxon>Pseudomonadati</taxon>
        <taxon>Pseudomonadota</taxon>
        <taxon>Gammaproteobacteria</taxon>
        <taxon>Aeromonadales</taxon>
        <taxon>Succinivibrionaceae</taxon>
        <taxon>Succinivibrio</taxon>
    </lineage>
</organism>
<accession>A0A662Z754</accession>
<dbReference type="AlphaFoldDB" id="A0A662Z754"/>
<dbReference type="EMBL" id="FOSF01000001">
    <property type="protein sequence ID" value="SFJ73610.1"/>
    <property type="molecule type" value="Genomic_DNA"/>
</dbReference>
<dbReference type="RefSeq" id="WP_074837904.1">
    <property type="nucleotide sequence ID" value="NZ_CP047056.1"/>
</dbReference>
<dbReference type="Proteomes" id="UP000243374">
    <property type="component" value="Unassembled WGS sequence"/>
</dbReference>
<sequence length="201" mass="23363">MNVYWIYDRKDKKIYSGHAEIDLDEKTQFGYFRTVESSIADLFFTDFLETKDVTYVYRYSQDSSFEEYTKAYCALENNQRKCFNISTLLKPDLEKISFTTSLDNEKPKAIGYVSESNPLNPEKKAVKLITEKGNVTTQNEEFPPEYLTYIRETHNEIKNRVSYVPQAVTLSESKIADYTGKACSVTAVDFMPLEEYLKICE</sequence>
<proteinExistence type="predicted"/>
<protein>
    <submittedName>
        <fullName evidence="1">Uncharacterized protein</fullName>
    </submittedName>
</protein>
<evidence type="ECO:0000313" key="1">
    <source>
        <dbReference type="EMBL" id="SFJ73610.1"/>
    </source>
</evidence>